<protein>
    <recommendedName>
        <fullName evidence="2">RBR-type E3 ubiquitin transferase</fullName>
        <ecNumber evidence="2">2.3.2.31</ecNumber>
    </recommendedName>
</protein>
<dbReference type="InterPro" id="IPR013083">
    <property type="entry name" value="Znf_RING/FYVE/PHD"/>
</dbReference>
<feature type="domain" description="RING-type" evidence="11">
    <location>
        <begin position="11"/>
        <end position="194"/>
    </location>
</feature>
<dbReference type="HOGENOM" id="CLU_995470_0_0_1"/>
<evidence type="ECO:0000256" key="9">
    <source>
        <dbReference type="PROSITE-ProRule" id="PRU00175"/>
    </source>
</evidence>
<dbReference type="GO" id="GO:0016567">
    <property type="term" value="P:protein ubiquitination"/>
    <property type="evidence" value="ECO:0007669"/>
    <property type="project" value="InterPro"/>
</dbReference>
<keyword evidence="7" id="KW-0833">Ubl conjugation pathway</keyword>
<dbReference type="EC" id="2.3.2.31" evidence="2"/>
<keyword evidence="5" id="KW-0677">Repeat</keyword>
<dbReference type="InterPro" id="IPR001841">
    <property type="entry name" value="Znf_RING"/>
</dbReference>
<organism evidence="12 13">
    <name type="scientific">Emiliania huxleyi (strain CCMP1516)</name>
    <dbReference type="NCBI Taxonomy" id="280463"/>
    <lineage>
        <taxon>Eukaryota</taxon>
        <taxon>Haptista</taxon>
        <taxon>Haptophyta</taxon>
        <taxon>Prymnesiophyceae</taxon>
        <taxon>Isochrysidales</taxon>
        <taxon>Noelaerhabdaceae</taxon>
        <taxon>Emiliania</taxon>
    </lineage>
</organism>
<dbReference type="RefSeq" id="XP_005771461.1">
    <property type="nucleotide sequence ID" value="XM_005771404.1"/>
</dbReference>
<dbReference type="CDD" id="cd20335">
    <property type="entry name" value="BRcat_RBR"/>
    <property type="match status" value="1"/>
</dbReference>
<evidence type="ECO:0000256" key="7">
    <source>
        <dbReference type="ARBA" id="ARBA00022786"/>
    </source>
</evidence>
<dbReference type="Gene3D" id="3.30.40.10">
    <property type="entry name" value="Zinc/RING finger domain, C3HC4 (zinc finger)"/>
    <property type="match status" value="1"/>
</dbReference>
<dbReference type="Gene3D" id="1.20.120.1750">
    <property type="match status" value="1"/>
</dbReference>
<name>A0A0D3J697_EMIH1</name>
<dbReference type="PROSITE" id="PS50089">
    <property type="entry name" value="ZF_RING_2"/>
    <property type="match status" value="1"/>
</dbReference>
<reference evidence="12" key="2">
    <citation type="submission" date="2024-10" db="UniProtKB">
        <authorList>
            <consortium name="EnsemblProtists"/>
        </authorList>
    </citation>
    <scope>IDENTIFICATION</scope>
</reference>
<dbReference type="KEGG" id="ehx:EMIHUDRAFT_243382"/>
<evidence type="ECO:0000259" key="11">
    <source>
        <dbReference type="PROSITE" id="PS51873"/>
    </source>
</evidence>
<dbReference type="Proteomes" id="UP000013827">
    <property type="component" value="Unassembled WGS sequence"/>
</dbReference>
<evidence type="ECO:0000256" key="2">
    <source>
        <dbReference type="ARBA" id="ARBA00012251"/>
    </source>
</evidence>
<dbReference type="InterPro" id="IPR031127">
    <property type="entry name" value="E3_UB_ligase_RBR"/>
</dbReference>
<keyword evidence="4" id="KW-0479">Metal-binding</keyword>
<evidence type="ECO:0000259" key="10">
    <source>
        <dbReference type="PROSITE" id="PS50089"/>
    </source>
</evidence>
<dbReference type="PROSITE" id="PS51873">
    <property type="entry name" value="TRIAD"/>
    <property type="match status" value="1"/>
</dbReference>
<keyword evidence="3" id="KW-0808">Transferase</keyword>
<evidence type="ECO:0000256" key="3">
    <source>
        <dbReference type="ARBA" id="ARBA00022679"/>
    </source>
</evidence>
<keyword evidence="6 9" id="KW-0863">Zinc-finger</keyword>
<evidence type="ECO:0000256" key="8">
    <source>
        <dbReference type="ARBA" id="ARBA00022833"/>
    </source>
</evidence>
<dbReference type="eggNOG" id="KOG1812">
    <property type="taxonomic scope" value="Eukaryota"/>
</dbReference>
<proteinExistence type="predicted"/>
<sequence>MAASKRPAVIDLFTCPICFCETEPAEACVLAASCGCAFCVDCLSTYVRGKVEAGEVTAEQLVCPAVEPRRHCPTAGCPFVFAWEPDNRKLECPLCSKSFCLLCRAEPWHTGMRCEQFQAERGDPEASDAAFAQFASSQRLKQCPKCRWWVEKSSGCDAMHCRCNLVFCYKCVLKGGVANKANRELKTCSCSAQDAANLRVHETAGRAGNHNLQPQRGGPNHQPGFAAGMAAAVGQALARGGGPRGGFRGGFMPRLPAGAFAHLMGLAAGGEDEDEEQDEW</sequence>
<evidence type="ECO:0000313" key="13">
    <source>
        <dbReference type="Proteomes" id="UP000013827"/>
    </source>
</evidence>
<dbReference type="EnsemblProtists" id="EOD19032">
    <property type="protein sequence ID" value="EOD19032"/>
    <property type="gene ID" value="EMIHUDRAFT_243382"/>
</dbReference>
<dbReference type="Pfam" id="PF01485">
    <property type="entry name" value="IBR"/>
    <property type="match status" value="1"/>
</dbReference>
<keyword evidence="8" id="KW-0862">Zinc</keyword>
<evidence type="ECO:0000256" key="5">
    <source>
        <dbReference type="ARBA" id="ARBA00022737"/>
    </source>
</evidence>
<dbReference type="STRING" id="2903.R1C9S5"/>
<accession>A0A0D3J697</accession>
<feature type="domain" description="RING-type" evidence="10">
    <location>
        <begin position="15"/>
        <end position="64"/>
    </location>
</feature>
<dbReference type="PaxDb" id="2903-EOD19032"/>
<dbReference type="AlphaFoldDB" id="A0A0D3J697"/>
<dbReference type="SUPFAM" id="SSF57850">
    <property type="entry name" value="RING/U-box"/>
    <property type="match status" value="2"/>
</dbReference>
<keyword evidence="13" id="KW-1185">Reference proteome</keyword>
<dbReference type="InterPro" id="IPR044066">
    <property type="entry name" value="TRIAD_supradom"/>
</dbReference>
<evidence type="ECO:0000256" key="4">
    <source>
        <dbReference type="ARBA" id="ARBA00022723"/>
    </source>
</evidence>
<dbReference type="GO" id="GO:0008270">
    <property type="term" value="F:zinc ion binding"/>
    <property type="evidence" value="ECO:0007669"/>
    <property type="project" value="UniProtKB-KW"/>
</dbReference>
<dbReference type="PANTHER" id="PTHR11685">
    <property type="entry name" value="RBR FAMILY RING FINGER AND IBR DOMAIN-CONTAINING"/>
    <property type="match status" value="1"/>
</dbReference>
<evidence type="ECO:0000313" key="12">
    <source>
        <dbReference type="EnsemblProtists" id="EOD19032"/>
    </source>
</evidence>
<dbReference type="GO" id="GO:0061630">
    <property type="term" value="F:ubiquitin protein ligase activity"/>
    <property type="evidence" value="ECO:0007669"/>
    <property type="project" value="UniProtKB-EC"/>
</dbReference>
<dbReference type="InterPro" id="IPR002867">
    <property type="entry name" value="IBR_dom"/>
</dbReference>
<reference evidence="13" key="1">
    <citation type="journal article" date="2013" name="Nature">
        <title>Pan genome of the phytoplankton Emiliania underpins its global distribution.</title>
        <authorList>
            <person name="Read B.A."/>
            <person name="Kegel J."/>
            <person name="Klute M.J."/>
            <person name="Kuo A."/>
            <person name="Lefebvre S.C."/>
            <person name="Maumus F."/>
            <person name="Mayer C."/>
            <person name="Miller J."/>
            <person name="Monier A."/>
            <person name="Salamov A."/>
            <person name="Young J."/>
            <person name="Aguilar M."/>
            <person name="Claverie J.M."/>
            <person name="Frickenhaus S."/>
            <person name="Gonzalez K."/>
            <person name="Herman E.K."/>
            <person name="Lin Y.C."/>
            <person name="Napier J."/>
            <person name="Ogata H."/>
            <person name="Sarno A.F."/>
            <person name="Shmutz J."/>
            <person name="Schroeder D."/>
            <person name="de Vargas C."/>
            <person name="Verret F."/>
            <person name="von Dassow P."/>
            <person name="Valentin K."/>
            <person name="Van de Peer Y."/>
            <person name="Wheeler G."/>
            <person name="Dacks J.B."/>
            <person name="Delwiche C.F."/>
            <person name="Dyhrman S.T."/>
            <person name="Glockner G."/>
            <person name="John U."/>
            <person name="Richards T."/>
            <person name="Worden A.Z."/>
            <person name="Zhang X."/>
            <person name="Grigoriev I.V."/>
            <person name="Allen A.E."/>
            <person name="Bidle K."/>
            <person name="Borodovsky M."/>
            <person name="Bowler C."/>
            <person name="Brownlee C."/>
            <person name="Cock J.M."/>
            <person name="Elias M."/>
            <person name="Gladyshev V.N."/>
            <person name="Groth M."/>
            <person name="Guda C."/>
            <person name="Hadaegh A."/>
            <person name="Iglesias-Rodriguez M.D."/>
            <person name="Jenkins J."/>
            <person name="Jones B.M."/>
            <person name="Lawson T."/>
            <person name="Leese F."/>
            <person name="Lindquist E."/>
            <person name="Lobanov A."/>
            <person name="Lomsadze A."/>
            <person name="Malik S.B."/>
            <person name="Marsh M.E."/>
            <person name="Mackinder L."/>
            <person name="Mock T."/>
            <person name="Mueller-Roeber B."/>
            <person name="Pagarete A."/>
            <person name="Parker M."/>
            <person name="Probert I."/>
            <person name="Quesneville H."/>
            <person name="Raines C."/>
            <person name="Rensing S.A."/>
            <person name="Riano-Pachon D.M."/>
            <person name="Richier S."/>
            <person name="Rokitta S."/>
            <person name="Shiraiwa Y."/>
            <person name="Soanes D.M."/>
            <person name="van der Giezen M."/>
            <person name="Wahlund T.M."/>
            <person name="Williams B."/>
            <person name="Wilson W."/>
            <person name="Wolfe G."/>
            <person name="Wurch L.L."/>
        </authorList>
    </citation>
    <scope>NUCLEOTIDE SEQUENCE</scope>
</reference>
<evidence type="ECO:0000256" key="1">
    <source>
        <dbReference type="ARBA" id="ARBA00001798"/>
    </source>
</evidence>
<evidence type="ECO:0000256" key="6">
    <source>
        <dbReference type="ARBA" id="ARBA00022771"/>
    </source>
</evidence>
<dbReference type="GeneID" id="17264570"/>
<comment type="catalytic activity">
    <reaction evidence="1">
        <text>[E2 ubiquitin-conjugating enzyme]-S-ubiquitinyl-L-cysteine + [acceptor protein]-L-lysine = [E2 ubiquitin-conjugating enzyme]-L-cysteine + [acceptor protein]-N(6)-ubiquitinyl-L-lysine.</text>
        <dbReference type="EC" id="2.3.2.31"/>
    </reaction>
</comment>